<proteinExistence type="predicted"/>
<protein>
    <submittedName>
        <fullName evidence="1">Uncharacterized protein</fullName>
    </submittedName>
</protein>
<evidence type="ECO:0000313" key="2">
    <source>
        <dbReference type="Proteomes" id="UP000722125"/>
    </source>
</evidence>
<organism evidence="1 2">
    <name type="scientific">Cellulomonas fulva</name>
    <dbReference type="NCBI Taxonomy" id="2835530"/>
    <lineage>
        <taxon>Bacteria</taxon>
        <taxon>Bacillati</taxon>
        <taxon>Actinomycetota</taxon>
        <taxon>Actinomycetes</taxon>
        <taxon>Micrococcales</taxon>
        <taxon>Cellulomonadaceae</taxon>
        <taxon>Cellulomonas</taxon>
    </lineage>
</organism>
<evidence type="ECO:0000313" key="1">
    <source>
        <dbReference type="EMBL" id="MBT0993919.1"/>
    </source>
</evidence>
<gene>
    <name evidence="1" type="ORF">KIN34_06415</name>
</gene>
<dbReference type="EMBL" id="JAHBOH010000001">
    <property type="protein sequence ID" value="MBT0993919.1"/>
    <property type="molecule type" value="Genomic_DNA"/>
</dbReference>
<reference evidence="1 2" key="1">
    <citation type="submission" date="2021-05" db="EMBL/GenBank/DDBJ databases">
        <title>Description of Cellulomonas sp. DKR-3 sp. nov.</title>
        <authorList>
            <person name="Dahal R.H."/>
            <person name="Chaudhary D.K."/>
        </authorList>
    </citation>
    <scope>NUCLEOTIDE SEQUENCE [LARGE SCALE GENOMIC DNA]</scope>
    <source>
        <strain evidence="1 2">DKR-3</strain>
    </source>
</reference>
<accession>A0ABS5TXP0</accession>
<dbReference type="RefSeq" id="WP_214348272.1">
    <property type="nucleotide sequence ID" value="NZ_JAHBOH010000001.1"/>
</dbReference>
<name>A0ABS5TXP0_9CELL</name>
<comment type="caution">
    <text evidence="1">The sequence shown here is derived from an EMBL/GenBank/DDBJ whole genome shotgun (WGS) entry which is preliminary data.</text>
</comment>
<keyword evidence="2" id="KW-1185">Reference proteome</keyword>
<dbReference type="Proteomes" id="UP000722125">
    <property type="component" value="Unassembled WGS sequence"/>
</dbReference>
<sequence length="87" mass="9122">MDAAQTLTDALSASFRLVQAVPVLAARHSTWALAFTGTSEYSAECRARLAITHVDRLARAAAAPAVVQEPGTRFAGDLDDATITPVP</sequence>